<keyword evidence="2" id="KW-0645">Protease</keyword>
<dbReference type="RefSeq" id="WP_354088638.1">
    <property type="nucleotide sequence ID" value="NZ_JBEPTF010000002.1"/>
</dbReference>
<comment type="similarity">
    <text evidence="1">Belongs to the peptidase C40 family.</text>
</comment>
<dbReference type="GO" id="GO:0016787">
    <property type="term" value="F:hydrolase activity"/>
    <property type="evidence" value="ECO:0007669"/>
    <property type="project" value="UniProtKB-KW"/>
</dbReference>
<name>A0ABV2RB85_9CAUL</name>
<evidence type="ECO:0000259" key="5">
    <source>
        <dbReference type="PROSITE" id="PS51935"/>
    </source>
</evidence>
<dbReference type="InterPro" id="IPR000064">
    <property type="entry name" value="NLP_P60_dom"/>
</dbReference>
<dbReference type="PROSITE" id="PS51935">
    <property type="entry name" value="NLPC_P60"/>
    <property type="match status" value="1"/>
</dbReference>
<organism evidence="6 7">
    <name type="scientific">Brevundimonas faecalis</name>
    <dbReference type="NCBI Taxonomy" id="947378"/>
    <lineage>
        <taxon>Bacteria</taxon>
        <taxon>Pseudomonadati</taxon>
        <taxon>Pseudomonadota</taxon>
        <taxon>Alphaproteobacteria</taxon>
        <taxon>Caulobacterales</taxon>
        <taxon>Caulobacteraceae</taxon>
        <taxon>Brevundimonas</taxon>
    </lineage>
</organism>
<comment type="caution">
    <text evidence="6">The sequence shown here is derived from an EMBL/GenBank/DDBJ whole genome shotgun (WGS) entry which is preliminary data.</text>
</comment>
<dbReference type="Gene3D" id="3.90.1720.10">
    <property type="entry name" value="endopeptidase domain like (from Nostoc punctiforme)"/>
    <property type="match status" value="1"/>
</dbReference>
<gene>
    <name evidence="6" type="ORF">ABIE19_001610</name>
</gene>
<sequence length="149" mass="16250">MKLYAPADLRTQVAPLVGAPFLAKGETPAGWDCKGLARWCLKTFGQVETPDYQDRYAADIVTPRGAGERARLLAEGLAEWRPVEPQAGVVAWLSWMGRAYHVGYMLGPREILHADTPFGTVILDLDEPGAGYRLKGAFVPAGVTKIVRL</sequence>
<keyword evidence="4" id="KW-0788">Thiol protease</keyword>
<evidence type="ECO:0000256" key="4">
    <source>
        <dbReference type="ARBA" id="ARBA00022807"/>
    </source>
</evidence>
<keyword evidence="3 6" id="KW-0378">Hydrolase</keyword>
<accession>A0ABV2RB85</accession>
<dbReference type="Proteomes" id="UP001549313">
    <property type="component" value="Unassembled WGS sequence"/>
</dbReference>
<proteinExistence type="inferred from homology"/>
<evidence type="ECO:0000256" key="3">
    <source>
        <dbReference type="ARBA" id="ARBA00022801"/>
    </source>
</evidence>
<dbReference type="SUPFAM" id="SSF54001">
    <property type="entry name" value="Cysteine proteinases"/>
    <property type="match status" value="1"/>
</dbReference>
<reference evidence="6 7" key="1">
    <citation type="submission" date="2024-06" db="EMBL/GenBank/DDBJ databases">
        <title>Sorghum-associated microbial communities from plants grown in Nebraska, USA.</title>
        <authorList>
            <person name="Schachtman D."/>
        </authorList>
    </citation>
    <scope>NUCLEOTIDE SEQUENCE [LARGE SCALE GENOMIC DNA]</scope>
    <source>
        <strain evidence="6 7">2814</strain>
    </source>
</reference>
<dbReference type="EMBL" id="JBEPTF010000002">
    <property type="protein sequence ID" value="MET4683680.1"/>
    <property type="molecule type" value="Genomic_DNA"/>
</dbReference>
<evidence type="ECO:0000313" key="7">
    <source>
        <dbReference type="Proteomes" id="UP001549313"/>
    </source>
</evidence>
<protein>
    <submittedName>
        <fullName evidence="6">Cell wall-associated NlpC family hydrolase</fullName>
    </submittedName>
</protein>
<dbReference type="InterPro" id="IPR038765">
    <property type="entry name" value="Papain-like_cys_pep_sf"/>
</dbReference>
<evidence type="ECO:0000256" key="2">
    <source>
        <dbReference type="ARBA" id="ARBA00022670"/>
    </source>
</evidence>
<keyword evidence="7" id="KW-1185">Reference proteome</keyword>
<dbReference type="Pfam" id="PF00877">
    <property type="entry name" value="NLPC_P60"/>
    <property type="match status" value="1"/>
</dbReference>
<feature type="domain" description="NlpC/P60" evidence="5">
    <location>
        <begin position="3"/>
        <end position="149"/>
    </location>
</feature>
<evidence type="ECO:0000313" key="6">
    <source>
        <dbReference type="EMBL" id="MET4683680.1"/>
    </source>
</evidence>
<evidence type="ECO:0000256" key="1">
    <source>
        <dbReference type="ARBA" id="ARBA00007074"/>
    </source>
</evidence>